<feature type="non-terminal residue" evidence="2">
    <location>
        <position position="359"/>
    </location>
</feature>
<gene>
    <name evidence="2" type="ORF">MSPICULIGERA_LOCUS4603</name>
</gene>
<keyword evidence="1" id="KW-0812">Transmembrane</keyword>
<evidence type="ECO:0000256" key="1">
    <source>
        <dbReference type="SAM" id="Phobius"/>
    </source>
</evidence>
<dbReference type="Proteomes" id="UP001177023">
    <property type="component" value="Unassembled WGS sequence"/>
</dbReference>
<dbReference type="EMBL" id="CATQJA010001146">
    <property type="protein sequence ID" value="CAJ0565983.1"/>
    <property type="molecule type" value="Genomic_DNA"/>
</dbReference>
<feature type="transmembrane region" description="Helical" evidence="1">
    <location>
        <begin position="161"/>
        <end position="178"/>
    </location>
</feature>
<evidence type="ECO:0000313" key="2">
    <source>
        <dbReference type="EMBL" id="CAJ0565983.1"/>
    </source>
</evidence>
<feature type="transmembrane region" description="Helical" evidence="1">
    <location>
        <begin position="247"/>
        <end position="267"/>
    </location>
</feature>
<comment type="caution">
    <text evidence="2">The sequence shown here is derived from an EMBL/GenBank/DDBJ whole genome shotgun (WGS) entry which is preliminary data.</text>
</comment>
<feature type="transmembrane region" description="Helical" evidence="1">
    <location>
        <begin position="74"/>
        <end position="93"/>
    </location>
</feature>
<protein>
    <recommendedName>
        <fullName evidence="4">G protein-coupled receptor</fullName>
    </recommendedName>
</protein>
<name>A0AA36CCM1_9BILA</name>
<keyword evidence="1" id="KW-0472">Membrane</keyword>
<feature type="transmembrane region" description="Helical" evidence="1">
    <location>
        <begin position="282"/>
        <end position="302"/>
    </location>
</feature>
<proteinExistence type="predicted"/>
<evidence type="ECO:0008006" key="4">
    <source>
        <dbReference type="Google" id="ProtNLM"/>
    </source>
</evidence>
<keyword evidence="1" id="KW-1133">Transmembrane helix</keyword>
<feature type="transmembrane region" description="Helical" evidence="1">
    <location>
        <begin position="45"/>
        <end position="65"/>
    </location>
</feature>
<accession>A0AA36CCM1</accession>
<evidence type="ECO:0000313" key="3">
    <source>
        <dbReference type="Proteomes" id="UP001177023"/>
    </source>
</evidence>
<organism evidence="2 3">
    <name type="scientific">Mesorhabditis spiculigera</name>
    <dbReference type="NCBI Taxonomy" id="96644"/>
    <lineage>
        <taxon>Eukaryota</taxon>
        <taxon>Metazoa</taxon>
        <taxon>Ecdysozoa</taxon>
        <taxon>Nematoda</taxon>
        <taxon>Chromadorea</taxon>
        <taxon>Rhabditida</taxon>
        <taxon>Rhabditina</taxon>
        <taxon>Rhabditomorpha</taxon>
        <taxon>Rhabditoidea</taxon>
        <taxon>Rhabditidae</taxon>
        <taxon>Mesorhabditinae</taxon>
        <taxon>Mesorhabditis</taxon>
    </lineage>
</organism>
<dbReference type="AlphaFoldDB" id="A0AA36CCM1"/>
<sequence length="359" mass="40064">MGTSSASSSLKFKPGMEFCVTKIGDLITDYFIVRPDDSVAVGELYRTYVGMVVVAANLLLILFLCSRPSLRRKYFLFTCVAIGDTFDGSYFLFPSLVRLYTMTTGTYTRPASFWDCLLRGNMIFRIFGTEFVGVNMFLLSLERIIADLLQNLDPLRYGGRWAAFCLLNVAAMYVTAYLDDRTTTQVDYYCGISGSVVPVFALYHQYLNILTQGSSCVLSFCAYGYALYSKKKLGLDTSKDMAQIRPVLVSSCIACVLIIANNVVYLLKNFSTLGVTKDTQNIVVTWSPAVFQVYKFALYLMTSKEMRMSLKRIVMDETTMVGEVTRFPRGSQNGFQNKNATITAVTVASAASAFNRVTK</sequence>
<feature type="transmembrane region" description="Helical" evidence="1">
    <location>
        <begin position="206"/>
        <end position="226"/>
    </location>
</feature>
<reference evidence="2" key="1">
    <citation type="submission" date="2023-06" db="EMBL/GenBank/DDBJ databases">
        <authorList>
            <person name="Delattre M."/>
        </authorList>
    </citation>
    <scope>NUCLEOTIDE SEQUENCE</scope>
    <source>
        <strain evidence="2">AF72</strain>
    </source>
</reference>
<feature type="transmembrane region" description="Helical" evidence="1">
    <location>
        <begin position="122"/>
        <end position="141"/>
    </location>
</feature>
<keyword evidence="3" id="KW-1185">Reference proteome</keyword>